<protein>
    <submittedName>
        <fullName evidence="4">Polyprotein</fullName>
    </submittedName>
</protein>
<feature type="region of interest" description="Disordered" evidence="1">
    <location>
        <begin position="11"/>
        <end position="47"/>
    </location>
</feature>
<gene>
    <name evidence="2" type="ORF">ECPE_LOCUS17759</name>
</gene>
<feature type="compositionally biased region" description="Polar residues" evidence="1">
    <location>
        <begin position="27"/>
        <end position="36"/>
    </location>
</feature>
<keyword evidence="3" id="KW-1185">Reference proteome</keyword>
<evidence type="ECO:0000256" key="1">
    <source>
        <dbReference type="SAM" id="MobiDB-lite"/>
    </source>
</evidence>
<feature type="compositionally biased region" description="Acidic residues" evidence="1">
    <location>
        <begin position="107"/>
        <end position="138"/>
    </location>
</feature>
<organism evidence="4">
    <name type="scientific">Echinostoma caproni</name>
    <dbReference type="NCBI Taxonomy" id="27848"/>
    <lineage>
        <taxon>Eukaryota</taxon>
        <taxon>Metazoa</taxon>
        <taxon>Spiralia</taxon>
        <taxon>Lophotrochozoa</taxon>
        <taxon>Platyhelminthes</taxon>
        <taxon>Trematoda</taxon>
        <taxon>Digenea</taxon>
        <taxon>Plagiorchiida</taxon>
        <taxon>Echinostomata</taxon>
        <taxon>Echinostomatoidea</taxon>
        <taxon>Echinostomatidae</taxon>
        <taxon>Echinostoma</taxon>
    </lineage>
</organism>
<dbReference type="Proteomes" id="UP000272942">
    <property type="component" value="Unassembled WGS sequence"/>
</dbReference>
<feature type="region of interest" description="Disordered" evidence="1">
    <location>
        <begin position="81"/>
        <end position="139"/>
    </location>
</feature>
<accession>A0A183BEX4</accession>
<reference evidence="4" key="1">
    <citation type="submission" date="2016-06" db="UniProtKB">
        <authorList>
            <consortium name="WormBaseParasite"/>
        </authorList>
    </citation>
    <scope>IDENTIFICATION</scope>
</reference>
<reference evidence="2 3" key="2">
    <citation type="submission" date="2018-11" db="EMBL/GenBank/DDBJ databases">
        <authorList>
            <consortium name="Pathogen Informatics"/>
        </authorList>
    </citation>
    <scope>NUCLEOTIDE SEQUENCE [LARGE SCALE GENOMIC DNA]</scope>
    <source>
        <strain evidence="2 3">Egypt</strain>
    </source>
</reference>
<dbReference type="WBParaSite" id="ECPE_0001780401-mRNA-1">
    <property type="protein sequence ID" value="ECPE_0001780401-mRNA-1"/>
    <property type="gene ID" value="ECPE_0001780401"/>
</dbReference>
<evidence type="ECO:0000313" key="3">
    <source>
        <dbReference type="Proteomes" id="UP000272942"/>
    </source>
</evidence>
<evidence type="ECO:0000313" key="2">
    <source>
        <dbReference type="EMBL" id="VDP95068.1"/>
    </source>
</evidence>
<evidence type="ECO:0000313" key="4">
    <source>
        <dbReference type="WBParaSite" id="ECPE_0001780401-mRNA-1"/>
    </source>
</evidence>
<dbReference type="AlphaFoldDB" id="A0A183BEX4"/>
<sequence length="151" mass="16934">VTRRTITLIKSRKGAGAHSTDKPIKTEVTTNGTDTIASEATASRRMSRARRLPAWYKDYDTDFGTQEEPVLNREQVQAQLPPGIELEDPSAIEKPDVPTEEWNIVVYDDEEDEEEEEEEEEPDNNQDYVPLDDGENCDPDILANAASILTA</sequence>
<proteinExistence type="predicted"/>
<dbReference type="OrthoDB" id="6283025at2759"/>
<name>A0A183BEX4_9TREM</name>
<dbReference type="EMBL" id="UZAN01071362">
    <property type="protein sequence ID" value="VDP95068.1"/>
    <property type="molecule type" value="Genomic_DNA"/>
</dbReference>